<proteinExistence type="inferred from homology"/>
<evidence type="ECO:0000256" key="1">
    <source>
        <dbReference type="ARBA" id="ARBA00006485"/>
    </source>
</evidence>
<keyword evidence="7" id="KW-1185">Reference proteome</keyword>
<dbReference type="SMART" id="SM00220">
    <property type="entry name" value="S_TKc"/>
    <property type="match status" value="1"/>
</dbReference>
<dbReference type="PROSITE" id="PS50011">
    <property type="entry name" value="PROTEIN_KINASE_DOM"/>
    <property type="match status" value="1"/>
</dbReference>
<evidence type="ECO:0000259" key="5">
    <source>
        <dbReference type="PROSITE" id="PS50011"/>
    </source>
</evidence>
<evidence type="ECO:0000256" key="2">
    <source>
        <dbReference type="ARBA" id="ARBA00022741"/>
    </source>
</evidence>
<dbReference type="Proteomes" id="UP001565368">
    <property type="component" value="Unassembled WGS sequence"/>
</dbReference>
<dbReference type="InterPro" id="IPR050108">
    <property type="entry name" value="CDK"/>
</dbReference>
<dbReference type="InterPro" id="IPR011009">
    <property type="entry name" value="Kinase-like_dom_sf"/>
</dbReference>
<organism evidence="6 7">
    <name type="scientific">Vanrija albida</name>
    <dbReference type="NCBI Taxonomy" id="181172"/>
    <lineage>
        <taxon>Eukaryota</taxon>
        <taxon>Fungi</taxon>
        <taxon>Dikarya</taxon>
        <taxon>Basidiomycota</taxon>
        <taxon>Agaricomycotina</taxon>
        <taxon>Tremellomycetes</taxon>
        <taxon>Trichosporonales</taxon>
        <taxon>Trichosporonaceae</taxon>
        <taxon>Vanrija</taxon>
    </lineage>
</organism>
<feature type="region of interest" description="Disordered" evidence="4">
    <location>
        <begin position="188"/>
        <end position="210"/>
    </location>
</feature>
<sequence length="414" mass="44204">MASPSIMAREDLKVLAKGVQAVVVLTPASASSDDATPRERAAARAVLKLVLGPENGYAASLRPHNPVKEVAALRKANHPNIIKLLGYSYDKAAWEHIIKLPLQAVRLNDVLAKAFVADERAAKAGTQPPQAQVSLPLFVRTAQGLLAALAHLHSIGIAHRDVKPGNIMLSWTGEPVLKDFGTAWDEAAAGDDVEPETGERRGKSKRMTTSVGTGAYRAPELLFGPNEYDAKALDLWAAGATLAEFFRQIGPYPVEEYSGPDSSDEDVGEALAAVASLKIGRRPSPADTERTPLFNAQFGDLGLAASIFRVLGTPTKESWPSFDSLPDAGKMFFEERAPVPLASMLPGLEDLEADVSGPILGLLEGLVRLEAKRRTNAADALALLDTDVLRPLAQDKAAVAYLDSLIDPEAVKFV</sequence>
<name>A0ABR3PZE4_9TREE</name>
<keyword evidence="2" id="KW-0547">Nucleotide-binding</keyword>
<evidence type="ECO:0000313" key="6">
    <source>
        <dbReference type="EMBL" id="KAL1407656.1"/>
    </source>
</evidence>
<feature type="domain" description="Protein kinase" evidence="5">
    <location>
        <begin position="9"/>
        <end position="389"/>
    </location>
</feature>
<dbReference type="Pfam" id="PF00069">
    <property type="entry name" value="Pkinase"/>
    <property type="match status" value="1"/>
</dbReference>
<comment type="similarity">
    <text evidence="1">Belongs to the protein kinase superfamily. CMGC Ser/Thr protein kinase family. CDC2/CDKX subfamily.</text>
</comment>
<protein>
    <recommendedName>
        <fullName evidence="5">Protein kinase domain-containing protein</fullName>
    </recommendedName>
</protein>
<dbReference type="InterPro" id="IPR000719">
    <property type="entry name" value="Prot_kinase_dom"/>
</dbReference>
<dbReference type="SUPFAM" id="SSF56112">
    <property type="entry name" value="Protein kinase-like (PK-like)"/>
    <property type="match status" value="1"/>
</dbReference>
<accession>A0ABR3PZE4</accession>
<evidence type="ECO:0000313" key="7">
    <source>
        <dbReference type="Proteomes" id="UP001565368"/>
    </source>
</evidence>
<evidence type="ECO:0000256" key="4">
    <source>
        <dbReference type="SAM" id="MobiDB-lite"/>
    </source>
</evidence>
<dbReference type="EMBL" id="JBBXJM010000005">
    <property type="protein sequence ID" value="KAL1407656.1"/>
    <property type="molecule type" value="Genomic_DNA"/>
</dbReference>
<dbReference type="RefSeq" id="XP_069207600.1">
    <property type="nucleotide sequence ID" value="XM_069355529.1"/>
</dbReference>
<reference evidence="6 7" key="1">
    <citation type="submission" date="2023-08" db="EMBL/GenBank/DDBJ databases">
        <title>Annotated Genome Sequence of Vanrija albida AlHP1.</title>
        <authorList>
            <person name="Herzog R."/>
        </authorList>
    </citation>
    <scope>NUCLEOTIDE SEQUENCE [LARGE SCALE GENOMIC DNA]</scope>
    <source>
        <strain evidence="6 7">AlHP1</strain>
    </source>
</reference>
<dbReference type="GeneID" id="95988132"/>
<dbReference type="Gene3D" id="1.10.510.10">
    <property type="entry name" value="Transferase(Phosphotransferase) domain 1"/>
    <property type="match status" value="1"/>
</dbReference>
<evidence type="ECO:0000256" key="3">
    <source>
        <dbReference type="ARBA" id="ARBA00022840"/>
    </source>
</evidence>
<dbReference type="InterPro" id="IPR008271">
    <property type="entry name" value="Ser/Thr_kinase_AS"/>
</dbReference>
<keyword evidence="3" id="KW-0067">ATP-binding</keyword>
<comment type="caution">
    <text evidence="6">The sequence shown here is derived from an EMBL/GenBank/DDBJ whole genome shotgun (WGS) entry which is preliminary data.</text>
</comment>
<dbReference type="PANTHER" id="PTHR24056">
    <property type="entry name" value="CELL DIVISION PROTEIN KINASE"/>
    <property type="match status" value="1"/>
</dbReference>
<dbReference type="PROSITE" id="PS00108">
    <property type="entry name" value="PROTEIN_KINASE_ST"/>
    <property type="match status" value="1"/>
</dbReference>
<gene>
    <name evidence="6" type="ORF">Q8F55_007089</name>
</gene>